<evidence type="ECO:0000313" key="1">
    <source>
        <dbReference type="EMBL" id="UQC75870.1"/>
    </source>
</evidence>
<protein>
    <submittedName>
        <fullName evidence="1">Uncharacterized protein</fullName>
    </submittedName>
</protein>
<feature type="non-terminal residue" evidence="1">
    <location>
        <position position="1"/>
    </location>
</feature>
<dbReference type="Proteomes" id="UP000830671">
    <property type="component" value="Chromosome 10"/>
</dbReference>
<dbReference type="RefSeq" id="XP_049137515.1">
    <property type="nucleotide sequence ID" value="XM_049296291.1"/>
</dbReference>
<reference evidence="1" key="1">
    <citation type="journal article" date="2021" name="Mol. Plant Microbe Interact.">
        <title>Complete Genome Sequence of the Plant-Pathogenic Fungus Colletotrichum lupini.</title>
        <authorList>
            <person name="Baroncelli R."/>
            <person name="Pensec F."/>
            <person name="Da Lio D."/>
            <person name="Boufleur T."/>
            <person name="Vicente I."/>
            <person name="Sarrocco S."/>
            <person name="Picot A."/>
            <person name="Baraldi E."/>
            <person name="Sukno S."/>
            <person name="Thon M."/>
            <person name="Le Floch G."/>
        </authorList>
    </citation>
    <scope>NUCLEOTIDE SEQUENCE</scope>
    <source>
        <strain evidence="1">IMI 504893</strain>
    </source>
</reference>
<evidence type="ECO:0000313" key="2">
    <source>
        <dbReference type="Proteomes" id="UP000830671"/>
    </source>
</evidence>
<sequence>IALYLPTVICAAFTPLPPSELSVPRCLCACVGRSIVALAMILKPLESKTPPRGFPSCRPTRISVRPGPPLSVALHSDQRVVVPHLLV</sequence>
<dbReference type="AlphaFoldDB" id="A0A9Q8SEQ7"/>
<accession>A0A9Q8SEQ7</accession>
<organism evidence="1 2">
    <name type="scientific">Colletotrichum lupini</name>
    <dbReference type="NCBI Taxonomy" id="145971"/>
    <lineage>
        <taxon>Eukaryota</taxon>
        <taxon>Fungi</taxon>
        <taxon>Dikarya</taxon>
        <taxon>Ascomycota</taxon>
        <taxon>Pezizomycotina</taxon>
        <taxon>Sordariomycetes</taxon>
        <taxon>Hypocreomycetidae</taxon>
        <taxon>Glomerellales</taxon>
        <taxon>Glomerellaceae</taxon>
        <taxon>Colletotrichum</taxon>
        <taxon>Colletotrichum acutatum species complex</taxon>
    </lineage>
</organism>
<proteinExistence type="predicted"/>
<dbReference type="EMBL" id="CP019472">
    <property type="protein sequence ID" value="UQC75870.1"/>
    <property type="molecule type" value="Genomic_DNA"/>
</dbReference>
<dbReference type="KEGG" id="clup:CLUP02_17379"/>
<name>A0A9Q8SEQ7_9PEZI</name>
<dbReference type="GeneID" id="73351301"/>
<gene>
    <name evidence="1" type="ORF">CLUP02_17379</name>
</gene>
<keyword evidence="2" id="KW-1185">Reference proteome</keyword>